<evidence type="ECO:0000256" key="1">
    <source>
        <dbReference type="SAM" id="MobiDB-lite"/>
    </source>
</evidence>
<accession>A0AAE7XH91</accession>
<name>A0AAE7XH91_9CAUD</name>
<reference evidence="2 3" key="1">
    <citation type="submission" date="2021-06" db="EMBL/GenBank/DDBJ databases">
        <title>Complete genome sequence of Erwinia phage pEa_SNUABM_03.</title>
        <authorList>
            <person name="Kim S.G."/>
            <person name="Park S.C."/>
        </authorList>
    </citation>
    <scope>NUCLEOTIDE SEQUENCE [LARGE SCALE GENOMIC DNA]</scope>
</reference>
<proteinExistence type="predicted"/>
<dbReference type="Proteomes" id="UP000827787">
    <property type="component" value="Segment"/>
</dbReference>
<keyword evidence="3" id="KW-1185">Reference proteome</keyword>
<dbReference type="EMBL" id="MZ443770">
    <property type="protein sequence ID" value="QZE56256.1"/>
    <property type="molecule type" value="Genomic_DNA"/>
</dbReference>
<feature type="compositionally biased region" description="Gly residues" evidence="1">
    <location>
        <begin position="145"/>
        <end position="159"/>
    </location>
</feature>
<feature type="region of interest" description="Disordered" evidence="1">
    <location>
        <begin position="56"/>
        <end position="99"/>
    </location>
</feature>
<evidence type="ECO:0000313" key="3">
    <source>
        <dbReference type="Proteomes" id="UP000827787"/>
    </source>
</evidence>
<organism evidence="2 3">
    <name type="scientific">Erwinia phage pEa_SNUABM_3</name>
    <dbReference type="NCBI Taxonomy" id="2869552"/>
    <lineage>
        <taxon>Viruses</taxon>
        <taxon>Duplodnaviria</taxon>
        <taxon>Heunggongvirae</taxon>
        <taxon>Uroviricota</taxon>
        <taxon>Caudoviricetes</taxon>
        <taxon>Alexandravirus</taxon>
        <taxon>Alexandravirus SNUABM3</taxon>
    </lineage>
</organism>
<protein>
    <submittedName>
        <fullName evidence="2">Uncharacterized protein</fullName>
    </submittedName>
</protein>
<sequence length="159" mass="17669">MIKRLLAWFARSKTQPKKTFEEKLDVVAGVKHDNSLAAEIRRDDEQLRRALHPGYQPIRREDDPKVVDFPTRRYQTQRSADRPKPLNRGMTVNQHASSRAATDDLAMAMMMRQTFVAPSPIVSYDDDCRNTHHTPSHGGYDSPSDGGGSSDGGGGGSCD</sequence>
<feature type="compositionally biased region" description="Polar residues" evidence="1">
    <location>
        <begin position="90"/>
        <end position="99"/>
    </location>
</feature>
<feature type="region of interest" description="Disordered" evidence="1">
    <location>
        <begin position="122"/>
        <end position="159"/>
    </location>
</feature>
<gene>
    <name evidence="2" type="ORF">pEaSNUABM3_00059</name>
</gene>
<evidence type="ECO:0000313" key="2">
    <source>
        <dbReference type="EMBL" id="QZE56256.1"/>
    </source>
</evidence>